<dbReference type="EC" id="2.3.1.-" evidence="3"/>
<name>A0A7W3JJW6_9MICO</name>
<keyword evidence="3" id="KW-0012">Acyltransferase</keyword>
<dbReference type="CDD" id="cd04301">
    <property type="entry name" value="NAT_SF"/>
    <property type="match status" value="1"/>
</dbReference>
<keyword evidence="4" id="KW-1185">Reference proteome</keyword>
<sequence length="195" mass="20501">MPFAADASPTFSTLVEGALSLDDHEAIAAMLARAFPSYDHWYLGARSWAGMQPERRVVARSGDTVVAHAGIRRQFVSVGGVDLLVGAVGMVAVSPILQGTGLGSDLLRHVDVALTGLGVPFGLLEAGEGVQGFYRSAGWLPLEQDGAPITGHYTAFSADGAGVLVSQQEGWLTREVASTLSEWPAGDLHWNGQMV</sequence>
<dbReference type="Pfam" id="PF02474">
    <property type="entry name" value="NodA"/>
    <property type="match status" value="1"/>
</dbReference>
<protein>
    <submittedName>
        <fullName evidence="3">Nodulation protein A</fullName>
        <ecNumber evidence="3">2.3.1.-</ecNumber>
    </submittedName>
</protein>
<reference evidence="3 5" key="2">
    <citation type="submission" date="2020-07" db="EMBL/GenBank/DDBJ databases">
        <title>Sequencing the genomes of 1000 actinobacteria strains.</title>
        <authorList>
            <person name="Klenk H.-P."/>
        </authorList>
    </citation>
    <scope>NUCLEOTIDE SEQUENCE [LARGE SCALE GENOMIC DNA]</scope>
    <source>
        <strain evidence="3 5">DSM 10309</strain>
    </source>
</reference>
<keyword evidence="3" id="KW-0808">Transferase</keyword>
<dbReference type="InterPro" id="IPR000182">
    <property type="entry name" value="GNAT_dom"/>
</dbReference>
<dbReference type="SUPFAM" id="SSF55729">
    <property type="entry name" value="Acyl-CoA N-acyltransferases (Nat)"/>
    <property type="match status" value="1"/>
</dbReference>
<dbReference type="EMBL" id="JACGWW010000003">
    <property type="protein sequence ID" value="MBA8814156.1"/>
    <property type="molecule type" value="Genomic_DNA"/>
</dbReference>
<evidence type="ECO:0000313" key="2">
    <source>
        <dbReference type="EMBL" id="GEK84733.1"/>
    </source>
</evidence>
<dbReference type="InterPro" id="IPR016181">
    <property type="entry name" value="Acyl_CoA_acyltransferase"/>
</dbReference>
<dbReference type="RefSeq" id="WP_146857047.1">
    <property type="nucleotide sequence ID" value="NZ_BAAAHR010000007.1"/>
</dbReference>
<feature type="domain" description="N-acetyltransferase" evidence="1">
    <location>
        <begin position="9"/>
        <end position="159"/>
    </location>
</feature>
<dbReference type="AlphaFoldDB" id="A0A7W3JJW6"/>
<dbReference type="Proteomes" id="UP000321154">
    <property type="component" value="Unassembled WGS sequence"/>
</dbReference>
<dbReference type="OrthoDB" id="3573574at2"/>
<dbReference type="GO" id="GO:0016747">
    <property type="term" value="F:acyltransferase activity, transferring groups other than amino-acyl groups"/>
    <property type="evidence" value="ECO:0007669"/>
    <property type="project" value="InterPro"/>
</dbReference>
<dbReference type="GO" id="GO:0005829">
    <property type="term" value="C:cytosol"/>
    <property type="evidence" value="ECO:0007669"/>
    <property type="project" value="InterPro"/>
</dbReference>
<comment type="caution">
    <text evidence="3">The sequence shown here is derived from an EMBL/GenBank/DDBJ whole genome shotgun (WGS) entry which is preliminary data.</text>
</comment>
<dbReference type="PROSITE" id="PS51186">
    <property type="entry name" value="GNAT"/>
    <property type="match status" value="1"/>
</dbReference>
<evidence type="ECO:0000259" key="1">
    <source>
        <dbReference type="PROSITE" id="PS51186"/>
    </source>
</evidence>
<dbReference type="Gene3D" id="3.40.630.30">
    <property type="match status" value="1"/>
</dbReference>
<dbReference type="Proteomes" id="UP000522688">
    <property type="component" value="Unassembled WGS sequence"/>
</dbReference>
<gene>
    <name evidence="3" type="ORF">FB463_002422</name>
    <name evidence="2" type="ORF">FFA01_30420</name>
</gene>
<proteinExistence type="predicted"/>
<organism evidence="3 5">
    <name type="scientific">Frigoribacterium faeni</name>
    <dbReference type="NCBI Taxonomy" id="145483"/>
    <lineage>
        <taxon>Bacteria</taxon>
        <taxon>Bacillati</taxon>
        <taxon>Actinomycetota</taxon>
        <taxon>Actinomycetes</taxon>
        <taxon>Micrococcales</taxon>
        <taxon>Microbacteriaceae</taxon>
        <taxon>Frigoribacterium</taxon>
    </lineage>
</organism>
<evidence type="ECO:0000313" key="4">
    <source>
        <dbReference type="Proteomes" id="UP000321154"/>
    </source>
</evidence>
<accession>A0A7W3JJW6</accession>
<evidence type="ECO:0000313" key="5">
    <source>
        <dbReference type="Proteomes" id="UP000522688"/>
    </source>
</evidence>
<dbReference type="EMBL" id="BJUV01000055">
    <property type="protein sequence ID" value="GEK84733.1"/>
    <property type="molecule type" value="Genomic_DNA"/>
</dbReference>
<evidence type="ECO:0000313" key="3">
    <source>
        <dbReference type="EMBL" id="MBA8814156.1"/>
    </source>
</evidence>
<reference evidence="2 4" key="1">
    <citation type="submission" date="2019-07" db="EMBL/GenBank/DDBJ databases">
        <title>Whole genome shotgun sequence of Frigoribacterium faeni NBRC 103066.</title>
        <authorList>
            <person name="Hosoyama A."/>
            <person name="Uohara A."/>
            <person name="Ohji S."/>
            <person name="Ichikawa N."/>
        </authorList>
    </citation>
    <scope>NUCLEOTIDE SEQUENCE [LARGE SCALE GENOMIC DNA]</scope>
    <source>
        <strain evidence="2 4">NBRC 103066</strain>
    </source>
</reference>
<dbReference type="InterPro" id="IPR003484">
    <property type="entry name" value="NodA"/>
</dbReference>